<evidence type="ECO:0000313" key="1">
    <source>
        <dbReference type="EMBL" id="KAG1895156.1"/>
    </source>
</evidence>
<dbReference type="EMBL" id="JABBWK010000070">
    <property type="protein sequence ID" value="KAG1895156.1"/>
    <property type="molecule type" value="Genomic_DNA"/>
</dbReference>
<dbReference type="AlphaFoldDB" id="A0AAD4DX38"/>
<name>A0AAD4DX38_9AGAM</name>
<reference evidence="1" key="1">
    <citation type="journal article" date="2020" name="New Phytol.">
        <title>Comparative genomics reveals dynamic genome evolution in host specialist ectomycorrhizal fungi.</title>
        <authorList>
            <person name="Lofgren L.A."/>
            <person name="Nguyen N.H."/>
            <person name="Vilgalys R."/>
            <person name="Ruytinx J."/>
            <person name="Liao H.L."/>
            <person name="Branco S."/>
            <person name="Kuo A."/>
            <person name="LaButti K."/>
            <person name="Lipzen A."/>
            <person name="Andreopoulos W."/>
            <person name="Pangilinan J."/>
            <person name="Riley R."/>
            <person name="Hundley H."/>
            <person name="Na H."/>
            <person name="Barry K."/>
            <person name="Grigoriev I.V."/>
            <person name="Stajich J.E."/>
            <person name="Kennedy P.G."/>
        </authorList>
    </citation>
    <scope>NUCLEOTIDE SEQUENCE</scope>
    <source>
        <strain evidence="1">FC203</strain>
    </source>
</reference>
<dbReference type="GeneID" id="64668135"/>
<evidence type="ECO:0000313" key="2">
    <source>
        <dbReference type="Proteomes" id="UP001195769"/>
    </source>
</evidence>
<organism evidence="1 2">
    <name type="scientific">Suillus fuscotomentosus</name>
    <dbReference type="NCBI Taxonomy" id="1912939"/>
    <lineage>
        <taxon>Eukaryota</taxon>
        <taxon>Fungi</taxon>
        <taxon>Dikarya</taxon>
        <taxon>Basidiomycota</taxon>
        <taxon>Agaricomycotina</taxon>
        <taxon>Agaricomycetes</taxon>
        <taxon>Agaricomycetidae</taxon>
        <taxon>Boletales</taxon>
        <taxon>Suillineae</taxon>
        <taxon>Suillaceae</taxon>
        <taxon>Suillus</taxon>
    </lineage>
</organism>
<gene>
    <name evidence="1" type="ORF">F5891DRAFT_923799</name>
</gene>
<protein>
    <submittedName>
        <fullName evidence="1">Uncharacterized protein</fullName>
    </submittedName>
</protein>
<dbReference type="Proteomes" id="UP001195769">
    <property type="component" value="Unassembled WGS sequence"/>
</dbReference>
<accession>A0AAD4DX38</accession>
<comment type="caution">
    <text evidence="1">The sequence shown here is derived from an EMBL/GenBank/DDBJ whole genome shotgun (WGS) entry which is preliminary data.</text>
</comment>
<dbReference type="RefSeq" id="XP_041220732.1">
    <property type="nucleotide sequence ID" value="XM_041373837.1"/>
</dbReference>
<feature type="non-terminal residue" evidence="1">
    <location>
        <position position="123"/>
    </location>
</feature>
<proteinExistence type="predicted"/>
<sequence>TYVDLLHHFEDKLKSSRIQDFVASGLVFIDPPEASSTCPPVVEHLPNIEQFINMGRFAIDDAHPANSQMIGYEEWLFESYQVAKDGSKHPDVDIRLRSKAAQKALRNELVIITELKSAEWKRQ</sequence>
<feature type="non-terminal residue" evidence="1">
    <location>
        <position position="1"/>
    </location>
</feature>
<keyword evidence="2" id="KW-1185">Reference proteome</keyword>